<proteinExistence type="predicted"/>
<organism evidence="1 2">
    <name type="scientific">Paenibacillus selenitireducens</name>
    <dbReference type="NCBI Taxonomy" id="1324314"/>
    <lineage>
        <taxon>Bacteria</taxon>
        <taxon>Bacillati</taxon>
        <taxon>Bacillota</taxon>
        <taxon>Bacilli</taxon>
        <taxon>Bacillales</taxon>
        <taxon>Paenibacillaceae</taxon>
        <taxon>Paenibacillus</taxon>
    </lineage>
</organism>
<dbReference type="SUPFAM" id="SSF53067">
    <property type="entry name" value="Actin-like ATPase domain"/>
    <property type="match status" value="1"/>
</dbReference>
<dbReference type="RefSeq" id="WP_078497754.1">
    <property type="nucleotide sequence ID" value="NZ_MSZX01000002.1"/>
</dbReference>
<dbReference type="AlphaFoldDB" id="A0A1T2XL05"/>
<dbReference type="Proteomes" id="UP000190188">
    <property type="component" value="Unassembled WGS sequence"/>
</dbReference>
<dbReference type="EMBL" id="MSZX01000002">
    <property type="protein sequence ID" value="OPA80406.1"/>
    <property type="molecule type" value="Genomic_DNA"/>
</dbReference>
<evidence type="ECO:0008006" key="3">
    <source>
        <dbReference type="Google" id="ProtNLM"/>
    </source>
</evidence>
<name>A0A1T2XL05_9BACL</name>
<keyword evidence="2" id="KW-1185">Reference proteome</keyword>
<dbReference type="Gene3D" id="3.30.420.40">
    <property type="match status" value="1"/>
</dbReference>
<dbReference type="OrthoDB" id="9795247at2"/>
<gene>
    <name evidence="1" type="ORF">BVG16_06665</name>
</gene>
<protein>
    <recommendedName>
        <fullName evidence="3">ROK family protein</fullName>
    </recommendedName>
</protein>
<dbReference type="STRING" id="1324314.BVG16_06665"/>
<dbReference type="InterPro" id="IPR043129">
    <property type="entry name" value="ATPase_NBD"/>
</dbReference>
<evidence type="ECO:0000313" key="1">
    <source>
        <dbReference type="EMBL" id="OPA80406.1"/>
    </source>
</evidence>
<dbReference type="CDD" id="cd23763">
    <property type="entry name" value="ASKHA_ATPase_ROK"/>
    <property type="match status" value="1"/>
</dbReference>
<sequence length="146" mass="16434">MNRYTIVFEVGGTEIKSSIVSESGNVVEKTVRNYPAYSNQSRNFLLDYLYELIRKQAATLSGRTDEITGIGYVFPGPCDHERGVSYIPTQQKYGALSGISITDAMKARLNADLRLLPRMAANYRIFFDQDATWPSLKPRELMQVGV</sequence>
<reference evidence="1 2" key="1">
    <citation type="submission" date="2017-01" db="EMBL/GenBank/DDBJ databases">
        <title>Genome analysis of Paenibacillus selenitrireducens ES3-24.</title>
        <authorList>
            <person name="Xu D."/>
            <person name="Yao R."/>
            <person name="Zheng S."/>
        </authorList>
    </citation>
    <scope>NUCLEOTIDE SEQUENCE [LARGE SCALE GENOMIC DNA]</scope>
    <source>
        <strain evidence="1 2">ES3-24</strain>
    </source>
</reference>
<comment type="caution">
    <text evidence="1">The sequence shown here is derived from an EMBL/GenBank/DDBJ whole genome shotgun (WGS) entry which is preliminary data.</text>
</comment>
<accession>A0A1T2XL05</accession>
<evidence type="ECO:0000313" key="2">
    <source>
        <dbReference type="Proteomes" id="UP000190188"/>
    </source>
</evidence>